<evidence type="ECO:0000259" key="6">
    <source>
        <dbReference type="PROSITE" id="PS51007"/>
    </source>
</evidence>
<dbReference type="Gene3D" id="2.120.10.30">
    <property type="entry name" value="TolB, C-terminal domain"/>
    <property type="match status" value="1"/>
</dbReference>
<keyword evidence="5" id="KW-0732">Signal</keyword>
<dbReference type="GO" id="GO:0020037">
    <property type="term" value="F:heme binding"/>
    <property type="evidence" value="ECO:0007669"/>
    <property type="project" value="InterPro"/>
</dbReference>
<sequence length="894" mass="98631">MNLNLFKRGISLLMLVLALAATSCNNQDKPEGPQDPRLEKLELQDGFTADHIYSPSDGGNGSWVSMTFDNKGRMIASDQRGALYRLELPPIGSDSTVKTKVEKLEMPELRDSLNAKVEIGYAHGLLWAFNSLYVMVNHRADENAPRGSGLYRVQDNDGDDSFDKITLIKALNGEGEHGPHSVVMAPDSVSLYVVAGNHTDLPEMDDYLLPKVWQIDNLFPQIKDPRGHANDRTVPGGWIAHIDSMGENWQLVSAGYRNPFDIAFNANGDLFTYDSDMEWDFGLPWYRPTRICHVTSGSEFGWRTGNGKLSPSLPDNLPPVLNIGPGSPTNLLHARNAKFPEKYRNALFAFDWSFGIVYNIFLEPEGASYKATKEEFLSGIPLPLTDGMVGPDGALYFLTGGRGLQSDLYRVYYTGNDDVDGEIKAPELTEENKLRRELEAYHKEAGQEAVDFAWQYLKHPDRFVRYAARIAVEHQPLNGWKSKALAETDPEIQATALLALARQSDASVKDQLFAALLKTDVSKLNEDQLLHTLRTYEVILYRMGQPGGSLKSQAVAALNPLYPASSTAVNKELSKLLAFMEAPDVIQKTLALLEKEEDNKDSEAMTGISDKIMRNPQYGLDLAGMLEKMPPGGQIYYATILSKVKSGWTPELREQYFKWFEEAFGYQGGRSYVGFIDKARQMALANVPADKKEYFSSISGDSLLSNSGTDLADVQGPEGPGRRWTVEEAAPLVEGGLSGRDFERGRRMYLASSCNRCHTMQGEGAATGPDLTQLGTRFAPKDILEAIIEPSKVISDQYGATVLQLENGKSIVGRVMNETDESYSVSQNPFVPDAITEVPKSDVVSTKPSTVSVMLPGLINALNEEELKDLMAYLIAGGNKDNAVFKGEPVANAQ</sequence>
<organism evidence="7 8">
    <name type="scientific">Anseongella ginsenosidimutans</name>
    <dbReference type="NCBI Taxonomy" id="496056"/>
    <lineage>
        <taxon>Bacteria</taxon>
        <taxon>Pseudomonadati</taxon>
        <taxon>Bacteroidota</taxon>
        <taxon>Sphingobacteriia</taxon>
        <taxon>Sphingobacteriales</taxon>
        <taxon>Sphingobacteriaceae</taxon>
        <taxon>Anseongella</taxon>
    </lineage>
</organism>
<dbReference type="GO" id="GO:0046872">
    <property type="term" value="F:metal ion binding"/>
    <property type="evidence" value="ECO:0007669"/>
    <property type="project" value="UniProtKB-KW"/>
</dbReference>
<keyword evidence="2 4" id="KW-0479">Metal-binding</keyword>
<reference evidence="7 8" key="1">
    <citation type="submission" date="2019-03" db="EMBL/GenBank/DDBJ databases">
        <title>Genomic Encyclopedia of Type Strains, Phase IV (KMG-IV): sequencing the most valuable type-strain genomes for metagenomic binning, comparative biology and taxonomic classification.</title>
        <authorList>
            <person name="Goeker M."/>
        </authorList>
    </citation>
    <scope>NUCLEOTIDE SEQUENCE [LARGE SCALE GENOMIC DNA]</scope>
    <source>
        <strain evidence="7 8">DSM 21100</strain>
    </source>
</reference>
<dbReference type="Proteomes" id="UP000295807">
    <property type="component" value="Unassembled WGS sequence"/>
</dbReference>
<dbReference type="InterPro" id="IPR011042">
    <property type="entry name" value="6-blade_b-propeller_TolB-like"/>
</dbReference>
<protein>
    <submittedName>
        <fullName evidence="7">Putative heme-binding domain-containing protein</fullName>
    </submittedName>
</protein>
<evidence type="ECO:0000256" key="5">
    <source>
        <dbReference type="SAM" id="SignalP"/>
    </source>
</evidence>
<dbReference type="PANTHER" id="PTHR33546">
    <property type="entry name" value="LARGE, MULTIFUNCTIONAL SECRETED PROTEIN-RELATED"/>
    <property type="match status" value="1"/>
</dbReference>
<gene>
    <name evidence="7" type="ORF">EDD80_101119</name>
</gene>
<feature type="domain" description="Cytochrome c" evidence="6">
    <location>
        <begin position="740"/>
        <end position="878"/>
    </location>
</feature>
<keyword evidence="8" id="KW-1185">Reference proteome</keyword>
<dbReference type="SUPFAM" id="SSF50952">
    <property type="entry name" value="Soluble quinoprotein glucose dehydrogenase"/>
    <property type="match status" value="1"/>
</dbReference>
<evidence type="ECO:0000256" key="2">
    <source>
        <dbReference type="ARBA" id="ARBA00022723"/>
    </source>
</evidence>
<dbReference type="PANTHER" id="PTHR33546:SF1">
    <property type="entry name" value="LARGE, MULTIFUNCTIONAL SECRETED PROTEIN"/>
    <property type="match status" value="1"/>
</dbReference>
<dbReference type="GO" id="GO:0009055">
    <property type="term" value="F:electron transfer activity"/>
    <property type="evidence" value="ECO:0007669"/>
    <property type="project" value="InterPro"/>
</dbReference>
<keyword evidence="1 4" id="KW-0349">Heme</keyword>
<name>A0A4R3L0F8_9SPHI</name>
<evidence type="ECO:0000256" key="4">
    <source>
        <dbReference type="PROSITE-ProRule" id="PRU00433"/>
    </source>
</evidence>
<dbReference type="OrthoDB" id="627427at2"/>
<keyword evidence="3 4" id="KW-0408">Iron</keyword>
<dbReference type="EMBL" id="SMAD01000001">
    <property type="protein sequence ID" value="TCS89922.1"/>
    <property type="molecule type" value="Genomic_DNA"/>
</dbReference>
<dbReference type="PROSITE" id="PS51007">
    <property type="entry name" value="CYTC"/>
    <property type="match status" value="1"/>
</dbReference>
<dbReference type="InterPro" id="IPR009056">
    <property type="entry name" value="Cyt_c-like_dom"/>
</dbReference>
<dbReference type="SUPFAM" id="SSF46626">
    <property type="entry name" value="Cytochrome c"/>
    <property type="match status" value="1"/>
</dbReference>
<comment type="caution">
    <text evidence="7">The sequence shown here is derived from an EMBL/GenBank/DDBJ whole genome shotgun (WGS) entry which is preliminary data.</text>
</comment>
<dbReference type="AlphaFoldDB" id="A0A4R3L0F8"/>
<evidence type="ECO:0000256" key="3">
    <source>
        <dbReference type="ARBA" id="ARBA00023004"/>
    </source>
</evidence>
<evidence type="ECO:0000313" key="8">
    <source>
        <dbReference type="Proteomes" id="UP000295807"/>
    </source>
</evidence>
<dbReference type="InterPro" id="IPR011041">
    <property type="entry name" value="Quinoprot_gluc/sorb_DH_b-prop"/>
</dbReference>
<dbReference type="NCBIfam" id="TIGR02603">
    <property type="entry name" value="CxxCH_TIGR02603"/>
    <property type="match status" value="1"/>
</dbReference>
<accession>A0A4R3L0F8</accession>
<dbReference type="Gene3D" id="1.10.760.10">
    <property type="entry name" value="Cytochrome c-like domain"/>
    <property type="match status" value="1"/>
</dbReference>
<dbReference type="PROSITE" id="PS51257">
    <property type="entry name" value="PROKAR_LIPOPROTEIN"/>
    <property type="match status" value="1"/>
</dbReference>
<dbReference type="Pfam" id="PF00034">
    <property type="entry name" value="Cytochrom_C"/>
    <property type="match status" value="1"/>
</dbReference>
<dbReference type="InterPro" id="IPR013427">
    <property type="entry name" value="Haem-bd_dom_put"/>
</dbReference>
<feature type="chain" id="PRO_5020644926" evidence="5">
    <location>
        <begin position="27"/>
        <end position="894"/>
    </location>
</feature>
<feature type="signal peptide" evidence="5">
    <location>
        <begin position="1"/>
        <end position="26"/>
    </location>
</feature>
<evidence type="ECO:0000313" key="7">
    <source>
        <dbReference type="EMBL" id="TCS89922.1"/>
    </source>
</evidence>
<dbReference type="RefSeq" id="WP_132127401.1">
    <property type="nucleotide sequence ID" value="NZ_SMAD01000001.1"/>
</dbReference>
<proteinExistence type="predicted"/>
<evidence type="ECO:0000256" key="1">
    <source>
        <dbReference type="ARBA" id="ARBA00022617"/>
    </source>
</evidence>
<dbReference type="InterPro" id="IPR036909">
    <property type="entry name" value="Cyt_c-like_dom_sf"/>
</dbReference>